<feature type="transmembrane region" description="Helical" evidence="1">
    <location>
        <begin position="62"/>
        <end position="81"/>
    </location>
</feature>
<evidence type="ECO:0000313" key="2">
    <source>
        <dbReference type="EMBL" id="CAA9421049.1"/>
    </source>
</evidence>
<name>A0A6J4PNF2_9ACTN</name>
<protein>
    <submittedName>
        <fullName evidence="2">Uncharacterized protein</fullName>
    </submittedName>
</protein>
<sequence>MTRDAERGLRFVVGMIAVLCAACGLAALFGVPAAGGIFFNLAGVLLGIGAARALLPRRDWGLAGKTVLMFVAIGGIFAGYRFSVLDFATVRGLFFWGLYLGFWPVAVSRLTNPVSPERPG</sequence>
<gene>
    <name evidence="2" type="ORF">AVDCRST_MAG03-2545</name>
</gene>
<evidence type="ECO:0000256" key="1">
    <source>
        <dbReference type="SAM" id="Phobius"/>
    </source>
</evidence>
<feature type="transmembrane region" description="Helical" evidence="1">
    <location>
        <begin position="93"/>
        <end position="111"/>
    </location>
</feature>
<proteinExistence type="predicted"/>
<keyword evidence="1" id="KW-1133">Transmembrane helix</keyword>
<accession>A0A6J4PNF2</accession>
<feature type="transmembrane region" description="Helical" evidence="1">
    <location>
        <begin position="12"/>
        <end position="31"/>
    </location>
</feature>
<keyword evidence="1" id="KW-0472">Membrane</keyword>
<dbReference type="AlphaFoldDB" id="A0A6J4PNF2"/>
<organism evidence="2">
    <name type="scientific">uncultured Rubrobacteraceae bacterium</name>
    <dbReference type="NCBI Taxonomy" id="349277"/>
    <lineage>
        <taxon>Bacteria</taxon>
        <taxon>Bacillati</taxon>
        <taxon>Actinomycetota</taxon>
        <taxon>Rubrobacteria</taxon>
        <taxon>Rubrobacterales</taxon>
        <taxon>Rubrobacteraceae</taxon>
        <taxon>environmental samples</taxon>
    </lineage>
</organism>
<dbReference type="EMBL" id="CADCUT010000155">
    <property type="protein sequence ID" value="CAA9421049.1"/>
    <property type="molecule type" value="Genomic_DNA"/>
</dbReference>
<feature type="transmembrane region" description="Helical" evidence="1">
    <location>
        <begin position="37"/>
        <end position="55"/>
    </location>
</feature>
<reference evidence="2" key="1">
    <citation type="submission" date="2020-02" db="EMBL/GenBank/DDBJ databases">
        <authorList>
            <person name="Meier V. D."/>
        </authorList>
    </citation>
    <scope>NUCLEOTIDE SEQUENCE</scope>
    <source>
        <strain evidence="2">AVDCRST_MAG03</strain>
    </source>
</reference>
<keyword evidence="1" id="KW-0812">Transmembrane</keyword>